<comment type="caution">
    <text evidence="2">The sequence shown here is derived from an EMBL/GenBank/DDBJ whole genome shotgun (WGS) entry which is preliminary data.</text>
</comment>
<sequence>MAPIPPCPVVLPACQPACLLGLTDIARQVPTVPACIVTERAAHQQQEKRRNGKQEQDENRRKRQTNKQTRLQPAGSPVDAQMGREARKITTPDREGK</sequence>
<organism evidence="2 3">
    <name type="scientific">Trichocladium antarcticum</name>
    <dbReference type="NCBI Taxonomy" id="1450529"/>
    <lineage>
        <taxon>Eukaryota</taxon>
        <taxon>Fungi</taxon>
        <taxon>Dikarya</taxon>
        <taxon>Ascomycota</taxon>
        <taxon>Pezizomycotina</taxon>
        <taxon>Sordariomycetes</taxon>
        <taxon>Sordariomycetidae</taxon>
        <taxon>Sordariales</taxon>
        <taxon>Chaetomiaceae</taxon>
        <taxon>Trichocladium</taxon>
    </lineage>
</organism>
<accession>A0AAN6UT37</accession>
<name>A0AAN6UT37_9PEZI</name>
<reference evidence="2" key="2">
    <citation type="submission" date="2023-05" db="EMBL/GenBank/DDBJ databases">
        <authorList>
            <consortium name="Lawrence Berkeley National Laboratory"/>
            <person name="Steindorff A."/>
            <person name="Hensen N."/>
            <person name="Bonometti L."/>
            <person name="Westerberg I."/>
            <person name="Brannstrom I.O."/>
            <person name="Guillou S."/>
            <person name="Cros-Aarteil S."/>
            <person name="Calhoun S."/>
            <person name="Haridas S."/>
            <person name="Kuo A."/>
            <person name="Mondo S."/>
            <person name="Pangilinan J."/>
            <person name="Riley R."/>
            <person name="Labutti K."/>
            <person name="Andreopoulos B."/>
            <person name="Lipzen A."/>
            <person name="Chen C."/>
            <person name="Yanf M."/>
            <person name="Daum C."/>
            <person name="Ng V."/>
            <person name="Clum A."/>
            <person name="Ohm R."/>
            <person name="Martin F."/>
            <person name="Silar P."/>
            <person name="Natvig D."/>
            <person name="Lalanne C."/>
            <person name="Gautier V."/>
            <person name="Ament-Velasquez S.L."/>
            <person name="Kruys A."/>
            <person name="Hutchinson M.I."/>
            <person name="Powell A.J."/>
            <person name="Barry K."/>
            <person name="Miller A.N."/>
            <person name="Grigoriev I.V."/>
            <person name="Debuchy R."/>
            <person name="Gladieux P."/>
            <person name="Thoren M.H."/>
            <person name="Johannesson H."/>
        </authorList>
    </citation>
    <scope>NUCLEOTIDE SEQUENCE</scope>
    <source>
        <strain evidence="2">CBS 123565</strain>
    </source>
</reference>
<dbReference type="AlphaFoldDB" id="A0AAN6UT37"/>
<evidence type="ECO:0000313" key="3">
    <source>
        <dbReference type="Proteomes" id="UP001304895"/>
    </source>
</evidence>
<dbReference type="EMBL" id="MU853401">
    <property type="protein sequence ID" value="KAK4138165.1"/>
    <property type="molecule type" value="Genomic_DNA"/>
</dbReference>
<gene>
    <name evidence="2" type="ORF">BT67DRAFT_437516</name>
</gene>
<protein>
    <submittedName>
        <fullName evidence="2">Uncharacterized protein</fullName>
    </submittedName>
</protein>
<evidence type="ECO:0000256" key="1">
    <source>
        <dbReference type="SAM" id="MobiDB-lite"/>
    </source>
</evidence>
<feature type="region of interest" description="Disordered" evidence="1">
    <location>
        <begin position="40"/>
        <end position="97"/>
    </location>
</feature>
<reference evidence="2" key="1">
    <citation type="journal article" date="2023" name="Mol. Phylogenet. Evol.">
        <title>Genome-scale phylogeny and comparative genomics of the fungal order Sordariales.</title>
        <authorList>
            <person name="Hensen N."/>
            <person name="Bonometti L."/>
            <person name="Westerberg I."/>
            <person name="Brannstrom I.O."/>
            <person name="Guillou S."/>
            <person name="Cros-Aarteil S."/>
            <person name="Calhoun S."/>
            <person name="Haridas S."/>
            <person name="Kuo A."/>
            <person name="Mondo S."/>
            <person name="Pangilinan J."/>
            <person name="Riley R."/>
            <person name="LaButti K."/>
            <person name="Andreopoulos B."/>
            <person name="Lipzen A."/>
            <person name="Chen C."/>
            <person name="Yan M."/>
            <person name="Daum C."/>
            <person name="Ng V."/>
            <person name="Clum A."/>
            <person name="Steindorff A."/>
            <person name="Ohm R.A."/>
            <person name="Martin F."/>
            <person name="Silar P."/>
            <person name="Natvig D.O."/>
            <person name="Lalanne C."/>
            <person name="Gautier V."/>
            <person name="Ament-Velasquez S.L."/>
            <person name="Kruys A."/>
            <person name="Hutchinson M.I."/>
            <person name="Powell A.J."/>
            <person name="Barry K."/>
            <person name="Miller A.N."/>
            <person name="Grigoriev I.V."/>
            <person name="Debuchy R."/>
            <person name="Gladieux P."/>
            <person name="Hiltunen Thoren M."/>
            <person name="Johannesson H."/>
        </authorList>
    </citation>
    <scope>NUCLEOTIDE SEQUENCE</scope>
    <source>
        <strain evidence="2">CBS 123565</strain>
    </source>
</reference>
<evidence type="ECO:0000313" key="2">
    <source>
        <dbReference type="EMBL" id="KAK4138165.1"/>
    </source>
</evidence>
<dbReference type="Proteomes" id="UP001304895">
    <property type="component" value="Unassembled WGS sequence"/>
</dbReference>
<feature type="compositionally biased region" description="Basic and acidic residues" evidence="1">
    <location>
        <begin position="40"/>
        <end position="60"/>
    </location>
</feature>
<feature type="compositionally biased region" description="Basic and acidic residues" evidence="1">
    <location>
        <begin position="82"/>
        <end position="97"/>
    </location>
</feature>
<keyword evidence="3" id="KW-1185">Reference proteome</keyword>
<proteinExistence type="predicted"/>